<keyword evidence="2" id="KW-1185">Reference proteome</keyword>
<gene>
    <name evidence="1" type="ORF">DILT_LOCUS6634</name>
</gene>
<dbReference type="Proteomes" id="UP000281553">
    <property type="component" value="Unassembled WGS sequence"/>
</dbReference>
<dbReference type="EMBL" id="UYRU01050018">
    <property type="protein sequence ID" value="VDN10803.1"/>
    <property type="molecule type" value="Genomic_DNA"/>
</dbReference>
<name>A0A3P7LJ91_DIBLA</name>
<evidence type="ECO:0000313" key="2">
    <source>
        <dbReference type="Proteomes" id="UP000281553"/>
    </source>
</evidence>
<organism evidence="1 2">
    <name type="scientific">Dibothriocephalus latus</name>
    <name type="common">Fish tapeworm</name>
    <name type="synonym">Diphyllobothrium latum</name>
    <dbReference type="NCBI Taxonomy" id="60516"/>
    <lineage>
        <taxon>Eukaryota</taxon>
        <taxon>Metazoa</taxon>
        <taxon>Spiralia</taxon>
        <taxon>Lophotrochozoa</taxon>
        <taxon>Platyhelminthes</taxon>
        <taxon>Cestoda</taxon>
        <taxon>Eucestoda</taxon>
        <taxon>Diphyllobothriidea</taxon>
        <taxon>Diphyllobothriidae</taxon>
        <taxon>Dibothriocephalus</taxon>
    </lineage>
</organism>
<dbReference type="OrthoDB" id="10259024at2759"/>
<proteinExistence type="predicted"/>
<reference evidence="1 2" key="1">
    <citation type="submission" date="2018-11" db="EMBL/GenBank/DDBJ databases">
        <authorList>
            <consortium name="Pathogen Informatics"/>
        </authorList>
    </citation>
    <scope>NUCLEOTIDE SEQUENCE [LARGE SCALE GENOMIC DNA]</scope>
</reference>
<evidence type="ECO:0000313" key="1">
    <source>
        <dbReference type="EMBL" id="VDN10803.1"/>
    </source>
</evidence>
<protein>
    <submittedName>
        <fullName evidence="1">Uncharacterized protein</fullName>
    </submittedName>
</protein>
<dbReference type="AlphaFoldDB" id="A0A3P7LJ91"/>
<sequence length="138" mass="15815">MYDSVVNMAAVLNDPLDRQFDIFSRDWGEAFERAVVLPPNQPEITEHHFRTYLSQLSQRRVRLVPPSGEVSAPLSPPGKKLGEISLLLELWFLALVLADRMCPVVVQVIKLGFDFAPQYIQCVQYHYQFIEGKIGERL</sequence>
<accession>A0A3P7LJ91</accession>